<dbReference type="Proteomes" id="UP001157418">
    <property type="component" value="Unassembled WGS sequence"/>
</dbReference>
<evidence type="ECO:0000313" key="1">
    <source>
        <dbReference type="EMBL" id="CAH1436969.1"/>
    </source>
</evidence>
<dbReference type="EMBL" id="CAKMRJ010004445">
    <property type="protein sequence ID" value="CAH1436969.1"/>
    <property type="molecule type" value="Genomic_DNA"/>
</dbReference>
<gene>
    <name evidence="1" type="ORF">LVIROSA_LOCUS23314</name>
</gene>
<name>A0AAU9NGK4_9ASTR</name>
<accession>A0AAU9NGK4</accession>
<evidence type="ECO:0000313" key="2">
    <source>
        <dbReference type="Proteomes" id="UP001157418"/>
    </source>
</evidence>
<keyword evidence="2" id="KW-1185">Reference proteome</keyword>
<protein>
    <submittedName>
        <fullName evidence="1">Uncharacterized protein</fullName>
    </submittedName>
</protein>
<proteinExistence type="predicted"/>
<reference evidence="1 2" key="1">
    <citation type="submission" date="2022-01" db="EMBL/GenBank/DDBJ databases">
        <authorList>
            <person name="Xiong W."/>
            <person name="Schranz E."/>
        </authorList>
    </citation>
    <scope>NUCLEOTIDE SEQUENCE [LARGE SCALE GENOMIC DNA]</scope>
</reference>
<organism evidence="1 2">
    <name type="scientific">Lactuca virosa</name>
    <dbReference type="NCBI Taxonomy" id="75947"/>
    <lineage>
        <taxon>Eukaryota</taxon>
        <taxon>Viridiplantae</taxon>
        <taxon>Streptophyta</taxon>
        <taxon>Embryophyta</taxon>
        <taxon>Tracheophyta</taxon>
        <taxon>Spermatophyta</taxon>
        <taxon>Magnoliopsida</taxon>
        <taxon>eudicotyledons</taxon>
        <taxon>Gunneridae</taxon>
        <taxon>Pentapetalae</taxon>
        <taxon>asterids</taxon>
        <taxon>campanulids</taxon>
        <taxon>Asterales</taxon>
        <taxon>Asteraceae</taxon>
        <taxon>Cichorioideae</taxon>
        <taxon>Cichorieae</taxon>
        <taxon>Lactucinae</taxon>
        <taxon>Lactuca</taxon>
    </lineage>
</organism>
<dbReference type="AlphaFoldDB" id="A0AAU9NGK4"/>
<comment type="caution">
    <text evidence="1">The sequence shown here is derived from an EMBL/GenBank/DDBJ whole genome shotgun (WGS) entry which is preliminary data.</text>
</comment>
<sequence>MMPKKPEDRSMIQPLHGWFMSHNIPELFTVVSESRMFNIGSVETVINSVAIMEMLNIEQLDISCILWYQICILDSARGTKTLKDYTIVEHVNKAVTWFKKTKTDISRLCPMTWNLPKNIWKDKNRFFGEELDERVKTWMRTFGDKVKLFSSQQLVFLYKLL</sequence>